<keyword evidence="2" id="KW-1185">Reference proteome</keyword>
<dbReference type="EMBL" id="CP002102">
    <property type="protein sequence ID" value="ADL00697.1"/>
    <property type="molecule type" value="Genomic_DNA"/>
</dbReference>
<proteinExistence type="predicted"/>
<dbReference type="AlphaFoldDB" id="D9QFY3"/>
<protein>
    <submittedName>
        <fullName evidence="1">Uncharacterized protein</fullName>
    </submittedName>
</protein>
<organism evidence="1 2">
    <name type="scientific">Brevundimonas subvibrioides (strain ATCC 15264 / DSM 4735 / LMG 14903 / NBRC 16000 / CB 81)</name>
    <name type="common">Caulobacter subvibrioides</name>
    <dbReference type="NCBI Taxonomy" id="633149"/>
    <lineage>
        <taxon>Bacteria</taxon>
        <taxon>Pseudomonadati</taxon>
        <taxon>Pseudomonadota</taxon>
        <taxon>Alphaproteobacteria</taxon>
        <taxon>Caulobacterales</taxon>
        <taxon>Caulobacteraceae</taxon>
        <taxon>Brevundimonas</taxon>
    </lineage>
</organism>
<dbReference type="KEGG" id="bsb:Bresu_1385"/>
<dbReference type="RefSeq" id="WP_013268800.1">
    <property type="nucleotide sequence ID" value="NC_014375.1"/>
</dbReference>
<name>D9QFY3_BRESC</name>
<reference evidence="2" key="1">
    <citation type="journal article" date="2011" name="J. Bacteriol.">
        <title>Genome sequences of eight morphologically diverse alphaproteobacteria.</title>
        <authorList>
            <consortium name="US DOE Joint Genome Institute"/>
            <person name="Brown P.J."/>
            <person name="Kysela D.T."/>
            <person name="Buechlein A."/>
            <person name="Hemmerich C."/>
            <person name="Brun Y.V."/>
        </authorList>
    </citation>
    <scope>NUCLEOTIDE SEQUENCE [LARGE SCALE GENOMIC DNA]</scope>
    <source>
        <strain evidence="2">ATCC 15264 / DSM 4735 / LMG 14903 / NBRC 16000 / CB 81</strain>
    </source>
</reference>
<dbReference type="BioCyc" id="BSUB633149:G1GM8-1377-MONOMER"/>
<evidence type="ECO:0000313" key="2">
    <source>
        <dbReference type="Proteomes" id="UP000002696"/>
    </source>
</evidence>
<sequence>MSIETAYATLAERLEQTLRATLFMPDTAVLEIDPESPFEPSGDETDRVSAAALVKVRTYVARQAVGRPAGARRYVVERECRLELALAGPNREARLAVDLETLSALAMLPEQDPTLGGTVERFLMGEMTDEDLPPNGIATFLTFVLRVRSGDPLGMSE</sequence>
<accession>D9QFY3</accession>
<dbReference type="STRING" id="633149.Bresu_1385"/>
<dbReference type="InParanoid" id="D9QFY3"/>
<dbReference type="Proteomes" id="UP000002696">
    <property type="component" value="Chromosome"/>
</dbReference>
<evidence type="ECO:0000313" key="1">
    <source>
        <dbReference type="EMBL" id="ADL00697.1"/>
    </source>
</evidence>
<gene>
    <name evidence="1" type="ordered locus">Bresu_1385</name>
</gene>
<dbReference type="HOGENOM" id="CLU_1674572_0_0_5"/>